<keyword evidence="2" id="KW-0472">Membrane</keyword>
<name>A0A4S8MDU5_DENBC</name>
<feature type="region of interest" description="Disordered" evidence="1">
    <location>
        <begin position="1"/>
        <end position="39"/>
    </location>
</feature>
<keyword evidence="4" id="KW-1185">Reference proteome</keyword>
<dbReference type="AlphaFoldDB" id="A0A4S8MDU5"/>
<protein>
    <submittedName>
        <fullName evidence="3">Uncharacterized protein</fullName>
    </submittedName>
</protein>
<accession>A0A4S8MDU5</accession>
<evidence type="ECO:0000256" key="1">
    <source>
        <dbReference type="SAM" id="MobiDB-lite"/>
    </source>
</evidence>
<keyword evidence="2" id="KW-1133">Transmembrane helix</keyword>
<evidence type="ECO:0000313" key="3">
    <source>
        <dbReference type="EMBL" id="THV00717.1"/>
    </source>
</evidence>
<feature type="transmembrane region" description="Helical" evidence="2">
    <location>
        <begin position="56"/>
        <end position="79"/>
    </location>
</feature>
<reference evidence="3 4" key="1">
    <citation type="journal article" date="2019" name="Nat. Ecol. Evol.">
        <title>Megaphylogeny resolves global patterns of mushroom evolution.</title>
        <authorList>
            <person name="Varga T."/>
            <person name="Krizsan K."/>
            <person name="Foldi C."/>
            <person name="Dima B."/>
            <person name="Sanchez-Garcia M."/>
            <person name="Sanchez-Ramirez S."/>
            <person name="Szollosi G.J."/>
            <person name="Szarkandi J.G."/>
            <person name="Papp V."/>
            <person name="Albert L."/>
            <person name="Andreopoulos W."/>
            <person name="Angelini C."/>
            <person name="Antonin V."/>
            <person name="Barry K.W."/>
            <person name="Bougher N.L."/>
            <person name="Buchanan P."/>
            <person name="Buyck B."/>
            <person name="Bense V."/>
            <person name="Catcheside P."/>
            <person name="Chovatia M."/>
            <person name="Cooper J."/>
            <person name="Damon W."/>
            <person name="Desjardin D."/>
            <person name="Finy P."/>
            <person name="Geml J."/>
            <person name="Haridas S."/>
            <person name="Hughes K."/>
            <person name="Justo A."/>
            <person name="Karasinski D."/>
            <person name="Kautmanova I."/>
            <person name="Kiss B."/>
            <person name="Kocsube S."/>
            <person name="Kotiranta H."/>
            <person name="LaButti K.M."/>
            <person name="Lechner B.E."/>
            <person name="Liimatainen K."/>
            <person name="Lipzen A."/>
            <person name="Lukacs Z."/>
            <person name="Mihaltcheva S."/>
            <person name="Morgado L.N."/>
            <person name="Niskanen T."/>
            <person name="Noordeloos M.E."/>
            <person name="Ohm R.A."/>
            <person name="Ortiz-Santana B."/>
            <person name="Ovrebo C."/>
            <person name="Racz N."/>
            <person name="Riley R."/>
            <person name="Savchenko A."/>
            <person name="Shiryaev A."/>
            <person name="Soop K."/>
            <person name="Spirin V."/>
            <person name="Szebenyi C."/>
            <person name="Tomsovsky M."/>
            <person name="Tulloss R.E."/>
            <person name="Uehling J."/>
            <person name="Grigoriev I.V."/>
            <person name="Vagvolgyi C."/>
            <person name="Papp T."/>
            <person name="Martin F.M."/>
            <person name="Miettinen O."/>
            <person name="Hibbett D.S."/>
            <person name="Nagy L.G."/>
        </authorList>
    </citation>
    <scope>NUCLEOTIDE SEQUENCE [LARGE SCALE GENOMIC DNA]</scope>
    <source>
        <strain evidence="3 4">CBS 962.96</strain>
    </source>
</reference>
<dbReference type="Proteomes" id="UP000297245">
    <property type="component" value="Unassembled WGS sequence"/>
</dbReference>
<keyword evidence="2" id="KW-0812">Transmembrane</keyword>
<sequence>MSSQTPLLHDDELNSSYSETRNEHGEENEHREELPGPGKVKTGSFMERIWKKHRRLCLLAFAALSVIIVATVVLVAVFVPKKTTVTNPGQDDPPVDENLASDSRLEKYLTLEDTLFCPDWTEAHDDSSQSIISTASFNLPPSTDLTFFLSRGSPTVGHFNIYEKRASSGEITVDVVAQYEDTDEGRNELTHSKACFAGQKNEQGVMLWADSEVTLSRVKFNISVHLPDIQRFHDISTDFSNGIFQHFIEGFFDIWRPTFFDVVRLNARNAIINVNTIMASSSFIQTTNAEVWGNFWASDSISVQTSNAAVFTTLWAVGEYDGASTSVSVRTNNGPIRAGISMASDFNRMGLNASLHTSNGNITIGGPRFGMGVDKALFFLDASTTNAPALMYVHPDYEGLFDIQTNGGTASILETDQLFFLHPDYEELFDIQPMTGGTALSLETDQLDGRKRVIDIDRVNEKDHKAGKIYWDEEPPYDEQGDINLRTTKQDVTILYSQ</sequence>
<evidence type="ECO:0000313" key="4">
    <source>
        <dbReference type="Proteomes" id="UP000297245"/>
    </source>
</evidence>
<evidence type="ECO:0000256" key="2">
    <source>
        <dbReference type="SAM" id="Phobius"/>
    </source>
</evidence>
<organism evidence="3 4">
    <name type="scientific">Dendrothele bispora (strain CBS 962.96)</name>
    <dbReference type="NCBI Taxonomy" id="1314807"/>
    <lineage>
        <taxon>Eukaryota</taxon>
        <taxon>Fungi</taxon>
        <taxon>Dikarya</taxon>
        <taxon>Basidiomycota</taxon>
        <taxon>Agaricomycotina</taxon>
        <taxon>Agaricomycetes</taxon>
        <taxon>Agaricomycetidae</taxon>
        <taxon>Agaricales</taxon>
        <taxon>Agaricales incertae sedis</taxon>
        <taxon>Dendrothele</taxon>
    </lineage>
</organism>
<feature type="compositionally biased region" description="Basic and acidic residues" evidence="1">
    <location>
        <begin position="20"/>
        <end position="34"/>
    </location>
</feature>
<proteinExistence type="predicted"/>
<gene>
    <name evidence="3" type="ORF">K435DRAFT_963879</name>
</gene>
<dbReference type="EMBL" id="ML179100">
    <property type="protein sequence ID" value="THV00717.1"/>
    <property type="molecule type" value="Genomic_DNA"/>
</dbReference>
<dbReference type="OrthoDB" id="5570013at2759"/>